<gene>
    <name evidence="1" type="ORF">LCGC14_0520570</name>
</gene>
<name>A0A0F9S3F9_9ZZZZ</name>
<dbReference type="EMBL" id="LAZR01000653">
    <property type="protein sequence ID" value="KKN61604.1"/>
    <property type="molecule type" value="Genomic_DNA"/>
</dbReference>
<dbReference type="AlphaFoldDB" id="A0A0F9S3F9"/>
<evidence type="ECO:0000313" key="1">
    <source>
        <dbReference type="EMBL" id="KKN61604.1"/>
    </source>
</evidence>
<reference evidence="1" key="1">
    <citation type="journal article" date="2015" name="Nature">
        <title>Complex archaea that bridge the gap between prokaryotes and eukaryotes.</title>
        <authorList>
            <person name="Spang A."/>
            <person name="Saw J.H."/>
            <person name="Jorgensen S.L."/>
            <person name="Zaremba-Niedzwiedzka K."/>
            <person name="Martijn J."/>
            <person name="Lind A.E."/>
            <person name="van Eijk R."/>
            <person name="Schleper C."/>
            <person name="Guy L."/>
            <person name="Ettema T.J."/>
        </authorList>
    </citation>
    <scope>NUCLEOTIDE SEQUENCE</scope>
</reference>
<sequence length="37" mass="4606">MKRNWFHELCDSLRAFRDELAQVGLFIWYWPKRPPAK</sequence>
<organism evidence="1">
    <name type="scientific">marine sediment metagenome</name>
    <dbReference type="NCBI Taxonomy" id="412755"/>
    <lineage>
        <taxon>unclassified sequences</taxon>
        <taxon>metagenomes</taxon>
        <taxon>ecological metagenomes</taxon>
    </lineage>
</organism>
<accession>A0A0F9S3F9</accession>
<protein>
    <submittedName>
        <fullName evidence="1">Uncharacterized protein</fullName>
    </submittedName>
</protein>
<comment type="caution">
    <text evidence="1">The sequence shown here is derived from an EMBL/GenBank/DDBJ whole genome shotgun (WGS) entry which is preliminary data.</text>
</comment>
<proteinExistence type="predicted"/>